<keyword evidence="2" id="KW-0808">Transferase</keyword>
<gene>
    <name evidence="2" type="ORF">GORHZ_075_00180</name>
</gene>
<comment type="similarity">
    <text evidence="1">Belongs to the ROK (NagC/XylR) family.</text>
</comment>
<keyword evidence="2" id="KW-0418">Kinase</keyword>
<dbReference type="Gene3D" id="1.10.10.10">
    <property type="entry name" value="Winged helix-like DNA-binding domain superfamily/Winged helix DNA-binding domain"/>
    <property type="match status" value="1"/>
</dbReference>
<keyword evidence="3" id="KW-1185">Reference proteome</keyword>
<evidence type="ECO:0000313" key="2">
    <source>
        <dbReference type="EMBL" id="GAB89921.1"/>
    </source>
</evidence>
<dbReference type="Pfam" id="PF00480">
    <property type="entry name" value="ROK"/>
    <property type="match status" value="1"/>
</dbReference>
<accession>K6W854</accession>
<proteinExistence type="inferred from homology"/>
<protein>
    <submittedName>
        <fullName evidence="2">Putative sugar kinase</fullName>
    </submittedName>
</protein>
<dbReference type="EMBL" id="BAHC01000075">
    <property type="protein sequence ID" value="GAB89921.1"/>
    <property type="molecule type" value="Genomic_DNA"/>
</dbReference>
<dbReference type="RefSeq" id="WP_006332324.1">
    <property type="nucleotide sequence ID" value="NZ_BAHC01000075.1"/>
</dbReference>
<dbReference type="InterPro" id="IPR043129">
    <property type="entry name" value="ATPase_NBD"/>
</dbReference>
<dbReference type="Gene3D" id="3.30.420.40">
    <property type="match status" value="2"/>
</dbReference>
<dbReference type="PANTHER" id="PTHR18964:SF149">
    <property type="entry name" value="BIFUNCTIONAL UDP-N-ACETYLGLUCOSAMINE 2-EPIMERASE_N-ACETYLMANNOSAMINE KINASE"/>
    <property type="match status" value="1"/>
</dbReference>
<comment type="caution">
    <text evidence="2">The sequence shown here is derived from an EMBL/GenBank/DDBJ whole genome shotgun (WGS) entry which is preliminary data.</text>
</comment>
<dbReference type="GO" id="GO:0016301">
    <property type="term" value="F:kinase activity"/>
    <property type="evidence" value="ECO:0007669"/>
    <property type="project" value="UniProtKB-KW"/>
</dbReference>
<evidence type="ECO:0000256" key="1">
    <source>
        <dbReference type="ARBA" id="ARBA00006479"/>
    </source>
</evidence>
<dbReference type="AlphaFoldDB" id="K6W854"/>
<dbReference type="InterPro" id="IPR000600">
    <property type="entry name" value="ROK"/>
</dbReference>
<dbReference type="Proteomes" id="UP000008363">
    <property type="component" value="Unassembled WGS sequence"/>
</dbReference>
<sequence length="402" mass="41620">MTAQGGSAARWLTAERLVDLVRTEPAITRAAAAQALGIGSGAATELLARLRAAELLDEVPAPAQGRGRPTTMLRPHPNGPLVVAAELSSTGWRVATADITGEPVVEASSSRLYRDPRRVLRNIGAAIGEVYARTPARIRAVSVSAAGTVSDGRLVQVTPRGWLHTDLSHLTSALPDDVDLPVFVGNDATLTGLAEARTGSARGVGTALHLIIAVGLGGALIVDGAPAAGAHGAAGEYGHIPFGRHDEPCACGASGCWDRDIDGRALARHRGDPEPKNPLTYAHDVLERVRSEAGRRSKAQGEASTRRAVEAVATSLGRGIAGLVNLHDPDAITIGGLAPLIRAAATAAFDDAYHGGLMSFRKQAPPPVLDGVHGDDGPLRGAALFGVDQIVSADRLAEWAMR</sequence>
<dbReference type="STRING" id="1108045.GORHZ_075_00180"/>
<evidence type="ECO:0000313" key="3">
    <source>
        <dbReference type="Proteomes" id="UP000008363"/>
    </source>
</evidence>
<dbReference type="SUPFAM" id="SSF53067">
    <property type="entry name" value="Actin-like ATPase domain"/>
    <property type="match status" value="1"/>
</dbReference>
<dbReference type="InterPro" id="IPR036388">
    <property type="entry name" value="WH-like_DNA-bd_sf"/>
</dbReference>
<name>K6W854_9ACTN</name>
<dbReference type="PANTHER" id="PTHR18964">
    <property type="entry name" value="ROK (REPRESSOR, ORF, KINASE) FAMILY"/>
    <property type="match status" value="1"/>
</dbReference>
<reference evidence="2 3" key="1">
    <citation type="submission" date="2012-08" db="EMBL/GenBank/DDBJ databases">
        <title>Whole genome shotgun sequence of Gordonia rhizosphera NBRC 16068.</title>
        <authorList>
            <person name="Takarada H."/>
            <person name="Isaki S."/>
            <person name="Hosoyama A."/>
            <person name="Tsuchikane K."/>
            <person name="Katsumata H."/>
            <person name="Baba S."/>
            <person name="Ohji S."/>
            <person name="Yamazaki S."/>
            <person name="Fujita N."/>
        </authorList>
    </citation>
    <scope>NUCLEOTIDE SEQUENCE [LARGE SCALE GENOMIC DNA]</scope>
    <source>
        <strain evidence="2 3">NBRC 16068</strain>
    </source>
</reference>
<dbReference type="InterPro" id="IPR049874">
    <property type="entry name" value="ROK_cs"/>
</dbReference>
<organism evidence="2 3">
    <name type="scientific">Gordonia rhizosphera NBRC 16068</name>
    <dbReference type="NCBI Taxonomy" id="1108045"/>
    <lineage>
        <taxon>Bacteria</taxon>
        <taxon>Bacillati</taxon>
        <taxon>Actinomycetota</taxon>
        <taxon>Actinomycetes</taxon>
        <taxon>Mycobacteriales</taxon>
        <taxon>Gordoniaceae</taxon>
        <taxon>Gordonia</taxon>
    </lineage>
</organism>
<dbReference type="PROSITE" id="PS01125">
    <property type="entry name" value="ROK"/>
    <property type="match status" value="1"/>
</dbReference>
<dbReference type="eggNOG" id="COG1940">
    <property type="taxonomic scope" value="Bacteria"/>
</dbReference>